<keyword evidence="1" id="KW-0106">Calcium</keyword>
<evidence type="ECO:0000256" key="1">
    <source>
        <dbReference type="ARBA" id="ARBA00022837"/>
    </source>
</evidence>
<dbReference type="CDD" id="cd00051">
    <property type="entry name" value="EFh"/>
    <property type="match status" value="1"/>
</dbReference>
<dbReference type="Gene3D" id="1.10.238.10">
    <property type="entry name" value="EF-hand"/>
    <property type="match status" value="1"/>
</dbReference>
<sequence>MKWIAIVLAMYASVLSVVKCQDYAEYARGAGIARRRNNRGPLLAAAGGALVGGGLSAWIVSARLKKKHEKEQAELMNYLMAQEEQYKAREKQWQQEYRTLFKAYEEIEQETAERDYEEFKAPDVNNDNMISRDEFSTYVQKYLSSFPELSEKDFPKFDEFDLNHDGIVSFQEWQEFLILQKELEKSKAKKAAKGSNDKNTVDELMAQMYEQSSNSNGFGSLNKQIAAGARGAGNNARRAM</sequence>
<organism evidence="7">
    <name type="scientific">Spumella elongata</name>
    <dbReference type="NCBI Taxonomy" id="89044"/>
    <lineage>
        <taxon>Eukaryota</taxon>
        <taxon>Sar</taxon>
        <taxon>Stramenopiles</taxon>
        <taxon>Ochrophyta</taxon>
        <taxon>Chrysophyceae</taxon>
        <taxon>Chromulinales</taxon>
        <taxon>Chromulinaceae</taxon>
        <taxon>Spumella</taxon>
    </lineage>
</organism>
<dbReference type="GO" id="GO:0005509">
    <property type="term" value="F:calcium ion binding"/>
    <property type="evidence" value="ECO:0007669"/>
    <property type="project" value="InterPro"/>
</dbReference>
<evidence type="ECO:0000313" key="6">
    <source>
        <dbReference type="EMBL" id="CAE0301952.1"/>
    </source>
</evidence>
<keyword evidence="2" id="KW-0175">Coiled coil</keyword>
<protein>
    <recommendedName>
        <fullName evidence="5">EF-hand domain-containing protein</fullName>
    </recommendedName>
</protein>
<dbReference type="SUPFAM" id="SSF47473">
    <property type="entry name" value="EF-hand"/>
    <property type="match status" value="1"/>
</dbReference>
<feature type="transmembrane region" description="Helical" evidence="3">
    <location>
        <begin position="44"/>
        <end position="62"/>
    </location>
</feature>
<dbReference type="AlphaFoldDB" id="A0A7S3HQM3"/>
<reference evidence="7" key="1">
    <citation type="submission" date="2021-01" db="EMBL/GenBank/DDBJ databases">
        <authorList>
            <person name="Corre E."/>
            <person name="Pelletier E."/>
            <person name="Niang G."/>
            <person name="Scheremetjew M."/>
            <person name="Finn R."/>
            <person name="Kale V."/>
            <person name="Holt S."/>
            <person name="Cochrane G."/>
            <person name="Meng A."/>
            <person name="Brown T."/>
            <person name="Cohen L."/>
        </authorList>
    </citation>
    <scope>NUCLEOTIDE SEQUENCE</scope>
    <source>
        <strain evidence="7">CCAP 955/1</strain>
    </source>
</reference>
<keyword evidence="3" id="KW-1133">Transmembrane helix</keyword>
<dbReference type="PROSITE" id="PS00018">
    <property type="entry name" value="EF_HAND_1"/>
    <property type="match status" value="2"/>
</dbReference>
<keyword evidence="3" id="KW-0812">Transmembrane</keyword>
<evidence type="ECO:0000256" key="3">
    <source>
        <dbReference type="SAM" id="Phobius"/>
    </source>
</evidence>
<dbReference type="InterPro" id="IPR011992">
    <property type="entry name" value="EF-hand-dom_pair"/>
</dbReference>
<feature type="coiled-coil region" evidence="2">
    <location>
        <begin position="65"/>
        <end position="110"/>
    </location>
</feature>
<keyword evidence="4" id="KW-0732">Signal</keyword>
<gene>
    <name evidence="6" type="ORF">SELO1098_LOCUS30808</name>
    <name evidence="7" type="ORF">SELO1098_LOCUS30809</name>
</gene>
<feature type="chain" id="PRO_5035593807" description="EF-hand domain-containing protein" evidence="4">
    <location>
        <begin position="21"/>
        <end position="240"/>
    </location>
</feature>
<evidence type="ECO:0000259" key="5">
    <source>
        <dbReference type="PROSITE" id="PS50222"/>
    </source>
</evidence>
<dbReference type="Pfam" id="PF13202">
    <property type="entry name" value="EF-hand_5"/>
    <property type="match status" value="2"/>
</dbReference>
<evidence type="ECO:0000256" key="4">
    <source>
        <dbReference type="SAM" id="SignalP"/>
    </source>
</evidence>
<dbReference type="InterPro" id="IPR002048">
    <property type="entry name" value="EF_hand_dom"/>
</dbReference>
<accession>A0A7S3HQM3</accession>
<dbReference type="PROSITE" id="PS50222">
    <property type="entry name" value="EF_HAND_2"/>
    <property type="match status" value="1"/>
</dbReference>
<dbReference type="EMBL" id="HBIC01060055">
    <property type="protein sequence ID" value="CAE0301953.1"/>
    <property type="molecule type" value="Transcribed_RNA"/>
</dbReference>
<name>A0A7S3HQM3_9STRA</name>
<proteinExistence type="predicted"/>
<dbReference type="EMBL" id="HBIC01060054">
    <property type="protein sequence ID" value="CAE0301952.1"/>
    <property type="molecule type" value="Transcribed_RNA"/>
</dbReference>
<evidence type="ECO:0000256" key="2">
    <source>
        <dbReference type="SAM" id="Coils"/>
    </source>
</evidence>
<feature type="domain" description="EF-hand" evidence="5">
    <location>
        <begin position="157"/>
        <end position="183"/>
    </location>
</feature>
<feature type="signal peptide" evidence="4">
    <location>
        <begin position="1"/>
        <end position="20"/>
    </location>
</feature>
<evidence type="ECO:0000313" key="7">
    <source>
        <dbReference type="EMBL" id="CAE0301953.1"/>
    </source>
</evidence>
<keyword evidence="3" id="KW-0472">Membrane</keyword>
<dbReference type="InterPro" id="IPR018247">
    <property type="entry name" value="EF_Hand_1_Ca_BS"/>
</dbReference>